<dbReference type="AlphaFoldDB" id="A0AAW2DA69"/>
<dbReference type="Proteomes" id="UP001459277">
    <property type="component" value="Unassembled WGS sequence"/>
</dbReference>
<evidence type="ECO:0000313" key="2">
    <source>
        <dbReference type="Proteomes" id="UP001459277"/>
    </source>
</evidence>
<evidence type="ECO:0000313" key="1">
    <source>
        <dbReference type="EMBL" id="KAL0006200.1"/>
    </source>
</evidence>
<dbReference type="EMBL" id="JAZDWU010000004">
    <property type="protein sequence ID" value="KAL0006200.1"/>
    <property type="molecule type" value="Genomic_DNA"/>
</dbReference>
<keyword evidence="2" id="KW-1185">Reference proteome</keyword>
<accession>A0AAW2DA69</accession>
<proteinExistence type="predicted"/>
<comment type="caution">
    <text evidence="1">The sequence shown here is derived from an EMBL/GenBank/DDBJ whole genome shotgun (WGS) entry which is preliminary data.</text>
</comment>
<protein>
    <submittedName>
        <fullName evidence="1">Uncharacterized protein</fullName>
    </submittedName>
</protein>
<reference evidence="1 2" key="1">
    <citation type="submission" date="2024-01" db="EMBL/GenBank/DDBJ databases">
        <title>A telomere-to-telomere, gap-free genome of sweet tea (Lithocarpus litseifolius).</title>
        <authorList>
            <person name="Zhou J."/>
        </authorList>
    </citation>
    <scope>NUCLEOTIDE SEQUENCE [LARGE SCALE GENOMIC DNA]</scope>
    <source>
        <strain evidence="1">Zhou-2022a</strain>
        <tissue evidence="1">Leaf</tissue>
    </source>
</reference>
<name>A0AAW2DA69_9ROSI</name>
<sequence length="186" mass="20740">MHSLMYLNFLSLIPKEPLSKPLAINKVSETICQVLERGLVQLQIRRGGRVGGEEDPKPPDESLTRRRLAAEVSHDPRDNHLLHTHLAQLLLQARVPERAVRVLPHHHVLRQLLQLRHQLCLRCPVHDEVAVPPLRKHAAVAVSVGVAREDDGDGGTSAELNGLEQVGEDWLGHGGEVVLHVNDQER</sequence>
<gene>
    <name evidence="1" type="ORF">SO802_013761</name>
</gene>
<organism evidence="1 2">
    <name type="scientific">Lithocarpus litseifolius</name>
    <dbReference type="NCBI Taxonomy" id="425828"/>
    <lineage>
        <taxon>Eukaryota</taxon>
        <taxon>Viridiplantae</taxon>
        <taxon>Streptophyta</taxon>
        <taxon>Embryophyta</taxon>
        <taxon>Tracheophyta</taxon>
        <taxon>Spermatophyta</taxon>
        <taxon>Magnoliopsida</taxon>
        <taxon>eudicotyledons</taxon>
        <taxon>Gunneridae</taxon>
        <taxon>Pentapetalae</taxon>
        <taxon>rosids</taxon>
        <taxon>fabids</taxon>
        <taxon>Fagales</taxon>
        <taxon>Fagaceae</taxon>
        <taxon>Lithocarpus</taxon>
    </lineage>
</organism>